<keyword evidence="5" id="KW-0326">Glycosidase</keyword>
<dbReference type="KEGG" id="rbg:BG454_12975"/>
<dbReference type="Pfam" id="PF00933">
    <property type="entry name" value="Glyco_hydro_3"/>
    <property type="match status" value="1"/>
</dbReference>
<dbReference type="PANTHER" id="PTHR30480:SF13">
    <property type="entry name" value="BETA-HEXOSAMINIDASE"/>
    <property type="match status" value="1"/>
</dbReference>
<gene>
    <name evidence="7" type="ORF">BG454_12975</name>
</gene>
<dbReference type="InterPro" id="IPR036962">
    <property type="entry name" value="Glyco_hydro_3_N_sf"/>
</dbReference>
<evidence type="ECO:0000256" key="2">
    <source>
        <dbReference type="ARBA" id="ARBA00005336"/>
    </source>
</evidence>
<feature type="domain" description="Glycoside hydrolase family 3 N-terminal" evidence="6">
    <location>
        <begin position="18"/>
        <end position="293"/>
    </location>
</feature>
<dbReference type="InterPro" id="IPR017853">
    <property type="entry name" value="GH"/>
</dbReference>
<evidence type="ECO:0000256" key="5">
    <source>
        <dbReference type="ARBA" id="ARBA00023295"/>
    </source>
</evidence>
<name>A0A2K8KB16_9RHOB</name>
<dbReference type="NCBIfam" id="NF003740">
    <property type="entry name" value="PRK05337.1"/>
    <property type="match status" value="1"/>
</dbReference>
<accession>A0A2K8KB16</accession>
<comment type="similarity">
    <text evidence="2">Belongs to the glycosyl hydrolase 3 family.</text>
</comment>
<evidence type="ECO:0000256" key="1">
    <source>
        <dbReference type="ARBA" id="ARBA00001231"/>
    </source>
</evidence>
<dbReference type="GO" id="GO:0009254">
    <property type="term" value="P:peptidoglycan turnover"/>
    <property type="evidence" value="ECO:0007669"/>
    <property type="project" value="TreeGrafter"/>
</dbReference>
<dbReference type="OrthoDB" id="9786661at2"/>
<keyword evidence="8" id="KW-1185">Reference proteome</keyword>
<dbReference type="PROSITE" id="PS00775">
    <property type="entry name" value="GLYCOSYL_HYDROL_F3"/>
    <property type="match status" value="1"/>
</dbReference>
<dbReference type="EMBL" id="CP024899">
    <property type="protein sequence ID" value="ATX66614.1"/>
    <property type="molecule type" value="Genomic_DNA"/>
</dbReference>
<dbReference type="InterPro" id="IPR001764">
    <property type="entry name" value="Glyco_hydro_3_N"/>
</dbReference>
<keyword evidence="4" id="KW-0378">Hydrolase</keyword>
<comment type="catalytic activity">
    <reaction evidence="1">
        <text>Hydrolysis of terminal non-reducing N-acetyl-D-hexosamine residues in N-acetyl-beta-D-hexosaminides.</text>
        <dbReference type="EC" id="3.2.1.52"/>
    </reaction>
</comment>
<dbReference type="Gene3D" id="3.20.20.300">
    <property type="entry name" value="Glycoside hydrolase, family 3, N-terminal domain"/>
    <property type="match status" value="1"/>
</dbReference>
<dbReference type="GO" id="GO:0004563">
    <property type="term" value="F:beta-N-acetylhexosaminidase activity"/>
    <property type="evidence" value="ECO:0007669"/>
    <property type="project" value="UniProtKB-EC"/>
</dbReference>
<dbReference type="PANTHER" id="PTHR30480">
    <property type="entry name" value="BETA-HEXOSAMINIDASE-RELATED"/>
    <property type="match status" value="1"/>
</dbReference>
<proteinExistence type="inferred from homology"/>
<dbReference type="RefSeq" id="WP_071481105.1">
    <property type="nucleotide sequence ID" value="NZ_CP024899.1"/>
</dbReference>
<evidence type="ECO:0000256" key="3">
    <source>
        <dbReference type="ARBA" id="ARBA00012663"/>
    </source>
</evidence>
<dbReference type="InterPro" id="IPR050226">
    <property type="entry name" value="NagZ_Beta-hexosaminidase"/>
</dbReference>
<evidence type="ECO:0000313" key="7">
    <source>
        <dbReference type="EMBL" id="ATX66614.1"/>
    </source>
</evidence>
<dbReference type="GO" id="GO:0005975">
    <property type="term" value="P:carbohydrate metabolic process"/>
    <property type="evidence" value="ECO:0007669"/>
    <property type="project" value="InterPro"/>
</dbReference>
<evidence type="ECO:0000313" key="8">
    <source>
        <dbReference type="Proteomes" id="UP000228948"/>
    </source>
</evidence>
<dbReference type="InterPro" id="IPR019800">
    <property type="entry name" value="Glyco_hydro_3_AS"/>
</dbReference>
<evidence type="ECO:0000256" key="4">
    <source>
        <dbReference type="ARBA" id="ARBA00022801"/>
    </source>
</evidence>
<protein>
    <recommendedName>
        <fullName evidence="3">beta-N-acetylhexosaminidase</fullName>
        <ecNumber evidence="3">3.2.1.52</ecNumber>
    </recommendedName>
</protein>
<dbReference type="STRING" id="441209.GCA_001870665_02377"/>
<dbReference type="SUPFAM" id="SSF51445">
    <property type="entry name" value="(Trans)glycosidases"/>
    <property type="match status" value="1"/>
</dbReference>
<dbReference type="AlphaFoldDB" id="A0A2K8KB16"/>
<evidence type="ECO:0000259" key="6">
    <source>
        <dbReference type="Pfam" id="PF00933"/>
    </source>
</evidence>
<dbReference type="Proteomes" id="UP000228948">
    <property type="component" value="Chromosome"/>
</dbReference>
<reference evidence="7 8" key="1">
    <citation type="submission" date="2017-11" db="EMBL/GenBank/DDBJ databases">
        <title>Revised Sequence and Annotation of the Rhodobaca barguzinensis strain alga05 Genome.</title>
        <authorList>
            <person name="Kopejtka K."/>
            <person name="Tomasch J.M."/>
            <person name="Bunk B."/>
            <person name="Koblizek M."/>
        </authorList>
    </citation>
    <scope>NUCLEOTIDE SEQUENCE [LARGE SCALE GENOMIC DNA]</scope>
    <source>
        <strain evidence="8">alga05</strain>
    </source>
</reference>
<sequence>MSRPPARAVIFGCAGLRLSPEERKLFAKAQPWGAILFARNIADPQQLWALTSELRDAVGRDLPILIDQEGGRVQRMRSPHWRDWPPALEQCQRAHDPARAMYLRGRLIASELRACGIDVNCAPLADIATDHTHPVLQNRCYGTEPAQVVANALAMARGLIAGGVLPVLKHIPGHGRAQADSHLDLPVISASHAELAQSDFAAFRGLANLPLGMTAHLLFKDIDPTQPATLSPTMIRLIREEIGFQGLLMTDDISMQALDGPVVQRADTALSAGCDLVLHCNGDLHEMTALADICPLLDDASLARSNAALSQRRPAETCDLDALDTEYATLTAWRNTARI</sequence>
<organism evidence="7 8">
    <name type="scientific">Roseinatronobacter bogoriensis subsp. barguzinensis</name>
    <dbReference type="NCBI Taxonomy" id="441209"/>
    <lineage>
        <taxon>Bacteria</taxon>
        <taxon>Pseudomonadati</taxon>
        <taxon>Pseudomonadota</taxon>
        <taxon>Alphaproteobacteria</taxon>
        <taxon>Rhodobacterales</taxon>
        <taxon>Paracoccaceae</taxon>
        <taxon>Roseinatronobacter</taxon>
    </lineage>
</organism>
<dbReference type="EC" id="3.2.1.52" evidence="3"/>